<keyword evidence="5" id="KW-0808">Transferase</keyword>
<evidence type="ECO:0000256" key="2">
    <source>
        <dbReference type="ARBA" id="ARBA00005874"/>
    </source>
</evidence>
<dbReference type="PANTHER" id="PTHR48098">
    <property type="entry name" value="ENTEROCHELIN ESTERASE-RELATED"/>
    <property type="match status" value="1"/>
</dbReference>
<comment type="catalytic activity">
    <reaction evidence="8">
        <text>an acyl-CoA + a 1,2-diacyl-sn-glycerol = a triacyl-sn-glycerol + CoA</text>
        <dbReference type="Rhea" id="RHEA:10868"/>
        <dbReference type="ChEBI" id="CHEBI:17815"/>
        <dbReference type="ChEBI" id="CHEBI:57287"/>
        <dbReference type="ChEBI" id="CHEBI:58342"/>
        <dbReference type="ChEBI" id="CHEBI:64615"/>
        <dbReference type="EC" id="2.3.1.20"/>
    </reaction>
</comment>
<comment type="catalytic activity">
    <reaction evidence="1">
        <text>2 alpha,alpha'-trehalose 6-mycolate = alpha,alpha'-trehalose 6,6'-bismycolate + alpha,alpha-trehalose</text>
        <dbReference type="Rhea" id="RHEA:23472"/>
        <dbReference type="ChEBI" id="CHEBI:16551"/>
        <dbReference type="ChEBI" id="CHEBI:18195"/>
        <dbReference type="ChEBI" id="CHEBI:18234"/>
        <dbReference type="EC" id="2.3.1.122"/>
    </reaction>
</comment>
<comment type="similarity">
    <text evidence="2">Belongs to the mycobacterial A85 antigen family.</text>
</comment>
<feature type="region of interest" description="Disordered" evidence="9">
    <location>
        <begin position="1"/>
        <end position="39"/>
    </location>
</feature>
<dbReference type="PANTHER" id="PTHR48098:SF1">
    <property type="entry name" value="DIACYLGLYCEROL ACYLTRANSFERASE_MYCOLYLTRANSFERASE AG85A"/>
    <property type="match status" value="1"/>
</dbReference>
<dbReference type="SUPFAM" id="SSF53474">
    <property type="entry name" value="alpha/beta-Hydrolases"/>
    <property type="match status" value="1"/>
</dbReference>
<evidence type="ECO:0000313" key="11">
    <source>
        <dbReference type="Proteomes" id="UP000695264"/>
    </source>
</evidence>
<comment type="caution">
    <text evidence="10">The sequence shown here is derived from an EMBL/GenBank/DDBJ whole genome shotgun (WGS) entry which is preliminary data.</text>
</comment>
<proteinExistence type="inferred from homology"/>
<protein>
    <recommendedName>
        <fullName evidence="7">Acyl-CoA:diacylglycerol acyltransferase</fullName>
        <ecNumber evidence="3">2.3.1.122</ecNumber>
        <ecNumber evidence="4">2.3.1.20</ecNumber>
    </recommendedName>
</protein>
<name>A0ABX1C4P1_9ACTN</name>
<dbReference type="InterPro" id="IPR000801">
    <property type="entry name" value="Esterase-like"/>
</dbReference>
<evidence type="ECO:0000256" key="5">
    <source>
        <dbReference type="ARBA" id="ARBA00022679"/>
    </source>
</evidence>
<sequence length="392" mass="41854">MVSPFVFTAARGTPPEPVRDRSAGPPPAPPPVRPLPRRGVLRTAAAAGLGVPAASLAGGGDVAWAASGSPSGAGAASGGAGPLPPGRGPRVVGERRTGERVLDLTVRSPSLERPAAVRLLLPDGWHARRPGQHWPVLWLLPGGHGDHLAFTDEYGLQDEPSLRRTLVVMPSMPFYGFYTDWWNGGAGGAPAVETLHLRELLPLLEREYGAGRRRVVAGESQGGYGALVYAARNPGLFRAVASFSGFLHPLMYPEAVTAGAEYLGIDWRRIWGDPVRQRHLWAAHDPYHLAGRLRSVPVHIAAGDGTPGALDPPGTEPDEEIPGFEGLAGLFPAEVISLTESLMGDESRAVAYRLRQAGARVTTRFFRGTHAPPYWERELYDTLPMLLGALHG</sequence>
<dbReference type="EMBL" id="JAATEN010000027">
    <property type="protein sequence ID" value="NJQ03633.1"/>
    <property type="molecule type" value="Genomic_DNA"/>
</dbReference>
<evidence type="ECO:0000256" key="6">
    <source>
        <dbReference type="ARBA" id="ARBA00023315"/>
    </source>
</evidence>
<gene>
    <name evidence="10" type="ORF">HCK00_24725</name>
</gene>
<keyword evidence="6" id="KW-0012">Acyltransferase</keyword>
<accession>A0ABX1C4P1</accession>
<feature type="region of interest" description="Disordered" evidence="9">
    <location>
        <begin position="67"/>
        <end position="94"/>
    </location>
</feature>
<dbReference type="PROSITE" id="PS51318">
    <property type="entry name" value="TAT"/>
    <property type="match status" value="1"/>
</dbReference>
<evidence type="ECO:0000256" key="1">
    <source>
        <dbReference type="ARBA" id="ARBA00000697"/>
    </source>
</evidence>
<evidence type="ECO:0000256" key="9">
    <source>
        <dbReference type="SAM" id="MobiDB-lite"/>
    </source>
</evidence>
<dbReference type="EC" id="2.3.1.122" evidence="3"/>
<evidence type="ECO:0000256" key="7">
    <source>
        <dbReference type="ARBA" id="ARBA00032572"/>
    </source>
</evidence>
<dbReference type="Gene3D" id="3.40.50.1820">
    <property type="entry name" value="alpha/beta hydrolase"/>
    <property type="match status" value="1"/>
</dbReference>
<organism evidence="10 11">
    <name type="scientific">Streptomyces zingiberis</name>
    <dbReference type="NCBI Taxonomy" id="2053010"/>
    <lineage>
        <taxon>Bacteria</taxon>
        <taxon>Bacillati</taxon>
        <taxon>Actinomycetota</taxon>
        <taxon>Actinomycetes</taxon>
        <taxon>Kitasatosporales</taxon>
        <taxon>Streptomycetaceae</taxon>
        <taxon>Streptomyces</taxon>
    </lineage>
</organism>
<keyword evidence="11" id="KW-1185">Reference proteome</keyword>
<evidence type="ECO:0000256" key="3">
    <source>
        <dbReference type="ARBA" id="ARBA00012820"/>
    </source>
</evidence>
<evidence type="ECO:0000256" key="8">
    <source>
        <dbReference type="ARBA" id="ARBA00048109"/>
    </source>
</evidence>
<dbReference type="EC" id="2.3.1.20" evidence="4"/>
<reference evidence="10 11" key="1">
    <citation type="submission" date="2020-03" db="EMBL/GenBank/DDBJ databases">
        <title>WGS of actinomycetes isolated from Thailand.</title>
        <authorList>
            <person name="Thawai C."/>
        </authorList>
    </citation>
    <scope>NUCLEOTIDE SEQUENCE [LARGE SCALE GENOMIC DNA]</scope>
    <source>
        <strain evidence="10 11">PLAI 1-29</strain>
    </source>
</reference>
<evidence type="ECO:0000313" key="10">
    <source>
        <dbReference type="EMBL" id="NJQ03633.1"/>
    </source>
</evidence>
<dbReference type="InterPro" id="IPR029058">
    <property type="entry name" value="AB_hydrolase_fold"/>
</dbReference>
<feature type="compositionally biased region" description="Pro residues" evidence="9">
    <location>
        <begin position="24"/>
        <end position="34"/>
    </location>
</feature>
<dbReference type="Pfam" id="PF00756">
    <property type="entry name" value="Esterase"/>
    <property type="match status" value="1"/>
</dbReference>
<evidence type="ECO:0000256" key="4">
    <source>
        <dbReference type="ARBA" id="ARBA00013244"/>
    </source>
</evidence>
<dbReference type="InterPro" id="IPR006311">
    <property type="entry name" value="TAT_signal"/>
</dbReference>
<dbReference type="Proteomes" id="UP000695264">
    <property type="component" value="Unassembled WGS sequence"/>
</dbReference>
<dbReference type="InterPro" id="IPR050583">
    <property type="entry name" value="Mycobacterial_A85_antigen"/>
</dbReference>